<dbReference type="InterPro" id="IPR014001">
    <property type="entry name" value="Helicase_ATP-bd"/>
</dbReference>
<dbReference type="Pfam" id="PF00270">
    <property type="entry name" value="DEAD"/>
    <property type="match status" value="1"/>
</dbReference>
<feature type="compositionally biased region" description="Acidic residues" evidence="6">
    <location>
        <begin position="840"/>
        <end position="849"/>
    </location>
</feature>
<gene>
    <name evidence="9" type="ORF">OKIOD_LOCUS5325</name>
</gene>
<dbReference type="SMART" id="SM00490">
    <property type="entry name" value="HELICc"/>
    <property type="match status" value="1"/>
</dbReference>
<dbReference type="PROSITE" id="PS51194">
    <property type="entry name" value="HELICASE_CTER"/>
    <property type="match status" value="1"/>
</dbReference>
<keyword evidence="10" id="KW-1185">Reference proteome</keyword>
<reference evidence="9 10" key="1">
    <citation type="submission" date="2021-04" db="EMBL/GenBank/DDBJ databases">
        <authorList>
            <person name="Bliznina A."/>
        </authorList>
    </citation>
    <scope>NUCLEOTIDE SEQUENCE [LARGE SCALE GENOMIC DNA]</scope>
</reference>
<keyword evidence="2" id="KW-0547">Nucleotide-binding</keyword>
<feature type="compositionally biased region" description="Acidic residues" evidence="6">
    <location>
        <begin position="83"/>
        <end position="98"/>
    </location>
</feature>
<dbReference type="PROSITE" id="PS51192">
    <property type="entry name" value="HELICASE_ATP_BIND_1"/>
    <property type="match status" value="1"/>
</dbReference>
<feature type="compositionally biased region" description="Acidic residues" evidence="6">
    <location>
        <begin position="225"/>
        <end position="240"/>
    </location>
</feature>
<feature type="compositionally biased region" description="Low complexity" evidence="6">
    <location>
        <begin position="851"/>
        <end position="879"/>
    </location>
</feature>
<evidence type="ECO:0000259" key="7">
    <source>
        <dbReference type="PROSITE" id="PS51192"/>
    </source>
</evidence>
<feature type="compositionally biased region" description="Low complexity" evidence="6">
    <location>
        <begin position="43"/>
        <end position="54"/>
    </location>
</feature>
<feature type="domain" description="Helicase C-terminal" evidence="8">
    <location>
        <begin position="676"/>
        <end position="834"/>
    </location>
</feature>
<dbReference type="Proteomes" id="UP001158576">
    <property type="component" value="Chromosome XSR"/>
</dbReference>
<protein>
    <recommendedName>
        <fullName evidence="1">RNA helicase</fullName>
        <ecNumber evidence="1">3.6.4.13</ecNumber>
    </recommendedName>
</protein>
<dbReference type="PROSITE" id="PS00039">
    <property type="entry name" value="DEAD_ATP_HELICASE"/>
    <property type="match status" value="1"/>
</dbReference>
<sequence>MADIKPGSQKEPHSSGQDTMAGIAEIASSSTMSSSKTPLTGISSSEKNSSSCPSTTHSGINNEKNKDSRSTSTFKKDNRQKDDSEESAILEVSGESDEEKSVHLGGFGAKSDQEETEERKQGFYRDEYFSRKLEYLNKFNRPLVLDRQYTYGHTEGERAGEHVDPLYHQIYEEWKAKREKEKESSHDQEKERLQAIDLAREVSKLGLKTPESETSSEAFVPIEGSDTEVETDKEDGDDEDSVKKFEGFGGEKSSSVKEPEDDEKSESSVKFAGFGQKNNDDEDADILESGSSSSRKLSGFGKQNSNESGVADSSEQSNGKAGFGDFKPADEENNNQTIDEEKEKERIWKQLELNRFYSGHICHALEADDELHPINNPGDELKKIESLDFQVFQAVNGEIIKLKPEQYLCYSYEELNLHPQLATNLSVYGWETPLLVQRVSMYPIQEGQDILINAQTGSGKTGAFLIPLINYILNNPRQKKFARERSSEIPGVEGIIGVDPRAVIMTPTRELAIQIAKEAVKLTRGLERETIKVSNLYGGTNRRTQRFHAFGADIIVGSPGRVDDILFPKVEGVTEQHFASCDFVVLDEADRMLDEGFAEISNLIIKKIEAKRGERPQGPICKVLTSATFPAEVQSFANGFLREDYLYAQCGILNAPSASVEQKVVQIDGPEKKPKELDKVLKEYEVGTDGSSKKALVFANTKAKVDYLGCLLSDKLKYKCMTMHGDRSQEQREFALWNFATSNCPVLIATNVAARGLDIPAVDLIVNFDCSDKDVFHDDYIHRIGRTGRVGRPGTAVTFVQGRGSYNDFTKTPILVKLMREGDAEIPDWLEEMAQRVPESDDEDKDDDASSVHSRLSSSTSSSSHSSKSSSKSSSGASSLNLAPSDSSEKPAEFESFSFYG</sequence>
<organism evidence="9 10">
    <name type="scientific">Oikopleura dioica</name>
    <name type="common">Tunicate</name>
    <dbReference type="NCBI Taxonomy" id="34765"/>
    <lineage>
        <taxon>Eukaryota</taxon>
        <taxon>Metazoa</taxon>
        <taxon>Chordata</taxon>
        <taxon>Tunicata</taxon>
        <taxon>Appendicularia</taxon>
        <taxon>Copelata</taxon>
        <taxon>Oikopleuridae</taxon>
        <taxon>Oikopleura</taxon>
    </lineage>
</organism>
<evidence type="ECO:0000256" key="3">
    <source>
        <dbReference type="ARBA" id="ARBA00022801"/>
    </source>
</evidence>
<dbReference type="Pfam" id="PF00271">
    <property type="entry name" value="Helicase_C"/>
    <property type="match status" value="1"/>
</dbReference>
<feature type="compositionally biased region" description="Low complexity" evidence="6">
    <location>
        <begin position="289"/>
        <end position="301"/>
    </location>
</feature>
<evidence type="ECO:0000313" key="9">
    <source>
        <dbReference type="EMBL" id="CAG5094675.1"/>
    </source>
</evidence>
<dbReference type="EC" id="3.6.4.13" evidence="1"/>
<dbReference type="InterPro" id="IPR011545">
    <property type="entry name" value="DEAD/DEAH_box_helicase_dom"/>
</dbReference>
<proteinExistence type="predicted"/>
<evidence type="ECO:0000259" key="8">
    <source>
        <dbReference type="PROSITE" id="PS51194"/>
    </source>
</evidence>
<evidence type="ECO:0000313" key="10">
    <source>
        <dbReference type="Proteomes" id="UP001158576"/>
    </source>
</evidence>
<evidence type="ECO:0000256" key="2">
    <source>
        <dbReference type="ARBA" id="ARBA00022741"/>
    </source>
</evidence>
<evidence type="ECO:0000256" key="6">
    <source>
        <dbReference type="SAM" id="MobiDB-lite"/>
    </source>
</evidence>
<name>A0ABN7SE01_OIKDI</name>
<dbReference type="InterPro" id="IPR027417">
    <property type="entry name" value="P-loop_NTPase"/>
</dbReference>
<evidence type="ECO:0000256" key="1">
    <source>
        <dbReference type="ARBA" id="ARBA00012552"/>
    </source>
</evidence>
<dbReference type="EMBL" id="OU015569">
    <property type="protein sequence ID" value="CAG5094675.1"/>
    <property type="molecule type" value="Genomic_DNA"/>
</dbReference>
<dbReference type="PANTHER" id="PTHR47958">
    <property type="entry name" value="ATP-DEPENDENT RNA HELICASE DBP3"/>
    <property type="match status" value="1"/>
</dbReference>
<dbReference type="SUPFAM" id="SSF52540">
    <property type="entry name" value="P-loop containing nucleoside triphosphate hydrolases"/>
    <property type="match status" value="1"/>
</dbReference>
<dbReference type="InterPro" id="IPR000629">
    <property type="entry name" value="RNA-helicase_DEAD-box_CS"/>
</dbReference>
<evidence type="ECO:0000256" key="4">
    <source>
        <dbReference type="ARBA" id="ARBA00022806"/>
    </source>
</evidence>
<feature type="region of interest" description="Disordered" evidence="6">
    <location>
        <begin position="204"/>
        <end position="343"/>
    </location>
</feature>
<feature type="region of interest" description="Disordered" evidence="6">
    <location>
        <begin position="836"/>
        <end position="901"/>
    </location>
</feature>
<keyword evidence="4" id="KW-0347">Helicase</keyword>
<feature type="region of interest" description="Disordered" evidence="6">
    <location>
        <begin position="1"/>
        <end position="123"/>
    </location>
</feature>
<keyword evidence="3" id="KW-0378">Hydrolase</keyword>
<evidence type="ECO:0000256" key="5">
    <source>
        <dbReference type="ARBA" id="ARBA00022840"/>
    </source>
</evidence>
<feature type="compositionally biased region" description="Basic and acidic residues" evidence="6">
    <location>
        <begin position="63"/>
        <end position="82"/>
    </location>
</feature>
<dbReference type="CDD" id="cd18787">
    <property type="entry name" value="SF2_C_DEAD"/>
    <property type="match status" value="1"/>
</dbReference>
<dbReference type="Gene3D" id="3.40.50.300">
    <property type="entry name" value="P-loop containing nucleotide triphosphate hydrolases"/>
    <property type="match status" value="2"/>
</dbReference>
<feature type="compositionally biased region" description="Polar residues" evidence="6">
    <location>
        <begin position="302"/>
        <end position="319"/>
    </location>
</feature>
<dbReference type="InterPro" id="IPR001650">
    <property type="entry name" value="Helicase_C-like"/>
</dbReference>
<keyword evidence="5" id="KW-0067">ATP-binding</keyword>
<feature type="compositionally biased region" description="Basic and acidic residues" evidence="6">
    <location>
        <begin position="111"/>
        <end position="123"/>
    </location>
</feature>
<accession>A0ABN7SE01</accession>
<dbReference type="SMART" id="SM00487">
    <property type="entry name" value="DEXDc"/>
    <property type="match status" value="1"/>
</dbReference>
<feature type="domain" description="Helicase ATP-binding" evidence="7">
    <location>
        <begin position="441"/>
        <end position="647"/>
    </location>
</feature>